<dbReference type="Proteomes" id="UP000706151">
    <property type="component" value="Unassembled WGS sequence"/>
</dbReference>
<evidence type="ECO:0000313" key="1">
    <source>
        <dbReference type="EMBL" id="MBK7955691.1"/>
    </source>
</evidence>
<organism evidence="1 2">
    <name type="scientific">Candidatus Accumulibacter affinis</name>
    <dbReference type="NCBI Taxonomy" id="2954384"/>
    <lineage>
        <taxon>Bacteria</taxon>
        <taxon>Pseudomonadati</taxon>
        <taxon>Pseudomonadota</taxon>
        <taxon>Betaproteobacteria</taxon>
        <taxon>Candidatus Accumulibacter</taxon>
    </lineage>
</organism>
<reference evidence="1 2" key="1">
    <citation type="submission" date="2020-10" db="EMBL/GenBank/DDBJ databases">
        <title>Connecting structure to function with the recovery of over 1000 high-quality activated sludge metagenome-assembled genomes encoding full-length rRNA genes using long-read sequencing.</title>
        <authorList>
            <person name="Singleton C.M."/>
            <person name="Petriglieri F."/>
            <person name="Kristensen J.M."/>
            <person name="Kirkegaard R.H."/>
            <person name="Michaelsen T.Y."/>
            <person name="Andersen M.H."/>
            <person name="Karst S.M."/>
            <person name="Dueholm M.S."/>
            <person name="Nielsen P.H."/>
            <person name="Albertsen M."/>
        </authorList>
    </citation>
    <scope>NUCLEOTIDE SEQUENCE [LARGE SCALE GENOMIC DNA]</scope>
    <source>
        <strain evidence="1">Fred_18-Q3-R57-64_BAT3C.720</strain>
    </source>
</reference>
<dbReference type="EMBL" id="JADJOT010000011">
    <property type="protein sequence ID" value="MBK7955691.1"/>
    <property type="molecule type" value="Genomic_DNA"/>
</dbReference>
<name>A0A935W4S0_9PROT</name>
<sequence length="88" mass="9595">MGIKTFADLEQCLLRKVIPLLQEHFFEDWSKVGLVFGYGKKTDIAPVISKKSLDATALFGSDVEVGDGGATFAVANKLTPDMVKAIYE</sequence>
<comment type="caution">
    <text evidence="1">The sequence shown here is derived from an EMBL/GenBank/DDBJ whole genome shotgun (WGS) entry which is preliminary data.</text>
</comment>
<protein>
    <submittedName>
        <fullName evidence="1">Uncharacterized protein</fullName>
    </submittedName>
</protein>
<evidence type="ECO:0000313" key="2">
    <source>
        <dbReference type="Proteomes" id="UP000706151"/>
    </source>
</evidence>
<dbReference type="AlphaFoldDB" id="A0A935W4S0"/>
<gene>
    <name evidence="1" type="ORF">IPK02_18040</name>
</gene>
<proteinExistence type="predicted"/>
<accession>A0A935W4S0</accession>